<dbReference type="RefSeq" id="XP_067543559.1">
    <property type="nucleotide sequence ID" value="XM_067688371.1"/>
</dbReference>
<feature type="region of interest" description="Disordered" evidence="1">
    <location>
        <begin position="132"/>
        <end position="173"/>
    </location>
</feature>
<dbReference type="EMBL" id="LTDL01000042">
    <property type="protein sequence ID" value="OAG28814.1"/>
    <property type="molecule type" value="Genomic_DNA"/>
</dbReference>
<reference evidence="2 3" key="1">
    <citation type="submission" date="2016-02" db="EMBL/GenBank/DDBJ databases">
        <title>Discovery of a natural microsporidian pathogen with a broad tissue tropism in Caenorhabditis elegans.</title>
        <authorList>
            <person name="Luallen R.J."/>
            <person name="Reinke A.W."/>
            <person name="Tong L."/>
            <person name="Botts M.R."/>
            <person name="Felix M.-A."/>
            <person name="Troemel E.R."/>
        </authorList>
    </citation>
    <scope>NUCLEOTIDE SEQUENCE [LARGE SCALE GENOMIC DNA]</scope>
    <source>
        <strain evidence="2 3">JUm2807</strain>
    </source>
</reference>
<evidence type="ECO:0000256" key="1">
    <source>
        <dbReference type="SAM" id="MobiDB-lite"/>
    </source>
</evidence>
<organism evidence="2 3">
    <name type="scientific">Nematocida displodere</name>
    <dbReference type="NCBI Taxonomy" id="1805483"/>
    <lineage>
        <taxon>Eukaryota</taxon>
        <taxon>Fungi</taxon>
        <taxon>Fungi incertae sedis</taxon>
        <taxon>Microsporidia</taxon>
        <taxon>Nematocida</taxon>
    </lineage>
</organism>
<evidence type="ECO:0000313" key="3">
    <source>
        <dbReference type="Proteomes" id="UP000185944"/>
    </source>
</evidence>
<keyword evidence="3" id="KW-1185">Reference proteome</keyword>
<accession>A0A177EA44</accession>
<feature type="compositionally biased region" description="Basic residues" evidence="1">
    <location>
        <begin position="151"/>
        <end position="160"/>
    </location>
</feature>
<dbReference type="AlphaFoldDB" id="A0A177EA44"/>
<proteinExistence type="predicted"/>
<evidence type="ECO:0000313" key="2">
    <source>
        <dbReference type="EMBL" id="OAG28814.1"/>
    </source>
</evidence>
<feature type="compositionally biased region" description="Basic and acidic residues" evidence="1">
    <location>
        <begin position="133"/>
        <end position="150"/>
    </location>
</feature>
<gene>
    <name evidence="2" type="ORF">NEDG_00953</name>
</gene>
<comment type="caution">
    <text evidence="2">The sequence shown here is derived from an EMBL/GenBank/DDBJ whole genome shotgun (WGS) entry which is preliminary data.</text>
</comment>
<dbReference type="OrthoDB" id="2189258at2759"/>
<protein>
    <submittedName>
        <fullName evidence="2">Uncharacterized protein</fullName>
    </submittedName>
</protein>
<dbReference type="Proteomes" id="UP000185944">
    <property type="component" value="Unassembled WGS sequence"/>
</dbReference>
<dbReference type="VEuPathDB" id="MicrosporidiaDB:NEDG_00953"/>
<name>A0A177EA44_9MICR</name>
<dbReference type="GeneID" id="93647303"/>
<sequence length="190" mass="22406">MQIFRATEEECLKELRQLSGTKTETETGTETRSGVYRKAYCLRVVAGIKKYGELKKEAEAVLMRVFEEEKGRGLFLSGEVTEILKAHLNLKTRLDTDKEYFREILQVPIREGRVREEPEKKAFEELEPLISDKMVRDDEKRGGRGQEKKRAKEQRKKGRKSGQAQVVEKRREDREYAVRMKRLDRELRKQ</sequence>